<dbReference type="InterPro" id="IPR026336">
    <property type="entry name" value="PdeM-like"/>
</dbReference>
<evidence type="ECO:0000313" key="3">
    <source>
        <dbReference type="Proteomes" id="UP000239406"/>
    </source>
</evidence>
<dbReference type="Gene3D" id="3.60.21.10">
    <property type="match status" value="1"/>
</dbReference>
<dbReference type="AlphaFoldDB" id="A0A2S5T1W1"/>
<keyword evidence="1" id="KW-0378">Hydrolase</keyword>
<name>A0A2S5T1W1_9BURK</name>
<gene>
    <name evidence="1" type="ORF">C1702_14150</name>
    <name evidence="2" type="ORF">EV676_10353</name>
</gene>
<dbReference type="Proteomes" id="UP000239406">
    <property type="component" value="Unassembled WGS sequence"/>
</dbReference>
<organism evidence="1 3">
    <name type="scientific">Caldimonas thermodepolymerans</name>
    <dbReference type="NCBI Taxonomy" id="215580"/>
    <lineage>
        <taxon>Bacteria</taxon>
        <taxon>Pseudomonadati</taxon>
        <taxon>Pseudomonadota</taxon>
        <taxon>Betaproteobacteria</taxon>
        <taxon>Burkholderiales</taxon>
        <taxon>Sphaerotilaceae</taxon>
        <taxon>Caldimonas</taxon>
    </lineage>
</organism>
<keyword evidence="1" id="KW-0347">Helicase</keyword>
<dbReference type="PIRSF" id="PIRSF000887">
    <property type="entry name" value="Pesterase_MJ0037"/>
    <property type="match status" value="1"/>
</dbReference>
<comment type="caution">
    <text evidence="1">The sequence shown here is derived from an EMBL/GenBank/DDBJ whole genome shotgun (WGS) entry which is preliminary data.</text>
</comment>
<keyword evidence="3" id="KW-1185">Reference proteome</keyword>
<keyword evidence="1" id="KW-0547">Nucleotide-binding</keyword>
<dbReference type="InterPro" id="IPR024173">
    <property type="entry name" value="Pesterase_MJ0037-like"/>
</dbReference>
<reference evidence="1 3" key="1">
    <citation type="submission" date="2018-02" db="EMBL/GenBank/DDBJ databases">
        <title>Reclassifiation of [Polyangium] brachysporum DSM 7029 as Guopingzhaonella breviflexa gen. nov., sp. nov., a member of the family Comamonadaceae.</title>
        <authorList>
            <person name="Tang B."/>
        </authorList>
    </citation>
    <scope>NUCLEOTIDE SEQUENCE [LARGE SCALE GENOMIC DNA]</scope>
    <source>
        <strain evidence="1 3">DSM 15344</strain>
    </source>
</reference>
<dbReference type="SUPFAM" id="SSF56300">
    <property type="entry name" value="Metallo-dependent phosphatases"/>
    <property type="match status" value="1"/>
</dbReference>
<sequence length="217" mass="23308">MLETDCAGHRLVLLPDKAACLPEAQTLLVADAHIGKAVSFRRWGVPVPQGTTSDTLARLTRAVEATGARRVVFLGDFLHSPRSHAGATLAALHRWREHHAGLELVLVRGNHDRRAGDPPAGLGIASVAQPWILGGLALCHEPQAVPGHYALAGHLHPCIRLDGPARDRLRLPCFWLGREVGVLPAFGSFTGMHPVQPAEGDRVYAVTDHAVVPVPDR</sequence>
<proteinExistence type="predicted"/>
<protein>
    <submittedName>
        <fullName evidence="1">DEAD/DEAH box helicase</fullName>
    </submittedName>
    <submittedName>
        <fullName evidence="2">Phosphoesterase</fullName>
    </submittedName>
</protein>
<dbReference type="PANTHER" id="PTHR39323">
    <property type="entry name" value="BLR1149 PROTEIN"/>
    <property type="match status" value="1"/>
</dbReference>
<evidence type="ECO:0000313" key="2">
    <source>
        <dbReference type="EMBL" id="TCP08022.1"/>
    </source>
</evidence>
<evidence type="ECO:0000313" key="4">
    <source>
        <dbReference type="Proteomes" id="UP000294772"/>
    </source>
</evidence>
<dbReference type="NCBIfam" id="TIGR04123">
    <property type="entry name" value="P_estr_lig_assc"/>
    <property type="match status" value="1"/>
</dbReference>
<dbReference type="GO" id="GO:0004386">
    <property type="term" value="F:helicase activity"/>
    <property type="evidence" value="ECO:0007669"/>
    <property type="project" value="UniProtKB-KW"/>
</dbReference>
<dbReference type="Proteomes" id="UP000294772">
    <property type="component" value="Unassembled WGS sequence"/>
</dbReference>
<dbReference type="PANTHER" id="PTHR39323:SF1">
    <property type="entry name" value="BLR1149 PROTEIN"/>
    <property type="match status" value="1"/>
</dbReference>
<evidence type="ECO:0000313" key="1">
    <source>
        <dbReference type="EMBL" id="PPE69005.1"/>
    </source>
</evidence>
<accession>A0A2S5T1W1</accession>
<dbReference type="InterPro" id="IPR029052">
    <property type="entry name" value="Metallo-depent_PP-like"/>
</dbReference>
<dbReference type="RefSeq" id="WP_104358365.1">
    <property type="nucleotide sequence ID" value="NZ_CALFFA010000066.1"/>
</dbReference>
<dbReference type="EMBL" id="PSNY01000016">
    <property type="protein sequence ID" value="PPE69005.1"/>
    <property type="molecule type" value="Genomic_DNA"/>
</dbReference>
<keyword evidence="1" id="KW-0067">ATP-binding</keyword>
<dbReference type="EMBL" id="SLXF01000003">
    <property type="protein sequence ID" value="TCP08022.1"/>
    <property type="molecule type" value="Genomic_DNA"/>
</dbReference>
<reference evidence="2 4" key="2">
    <citation type="submission" date="2019-03" db="EMBL/GenBank/DDBJ databases">
        <title>Genomic Encyclopedia of Type Strains, Phase IV (KMG-IV): sequencing the most valuable type-strain genomes for metagenomic binning, comparative biology and taxonomic classification.</title>
        <authorList>
            <person name="Goeker M."/>
        </authorList>
    </citation>
    <scope>NUCLEOTIDE SEQUENCE [LARGE SCALE GENOMIC DNA]</scope>
    <source>
        <strain evidence="2 4">DSM 15264</strain>
    </source>
</reference>
<dbReference type="OrthoDB" id="9795838at2"/>